<dbReference type="InterPro" id="IPR010276">
    <property type="entry name" value="Allatostatin"/>
</dbReference>
<dbReference type="Proteomes" id="UP001307889">
    <property type="component" value="Chromosome 2"/>
</dbReference>
<keyword evidence="4" id="KW-1185">Reference proteome</keyword>
<evidence type="ECO:0000313" key="4">
    <source>
        <dbReference type="Proteomes" id="UP001307889"/>
    </source>
</evidence>
<protein>
    <submittedName>
        <fullName evidence="3">Single organism signaling</fullName>
    </submittedName>
</protein>
<proteinExistence type="predicted"/>
<feature type="compositionally biased region" description="Low complexity" evidence="1">
    <location>
        <begin position="210"/>
        <end position="235"/>
    </location>
</feature>
<feature type="chain" id="PRO_5045948780" evidence="2">
    <location>
        <begin position="20"/>
        <end position="235"/>
    </location>
</feature>
<accession>A0ABN7AEP2</accession>
<evidence type="ECO:0000256" key="1">
    <source>
        <dbReference type="SAM" id="MobiDB-lite"/>
    </source>
</evidence>
<evidence type="ECO:0000313" key="3">
    <source>
        <dbReference type="EMBL" id="BES90747.1"/>
    </source>
</evidence>
<feature type="region of interest" description="Disordered" evidence="1">
    <location>
        <begin position="167"/>
        <end position="235"/>
    </location>
</feature>
<name>A0ABN7AEP2_9HEMI</name>
<feature type="signal peptide" evidence="2">
    <location>
        <begin position="1"/>
        <end position="19"/>
    </location>
</feature>
<dbReference type="Pfam" id="PF05953">
    <property type="entry name" value="Allatostatin"/>
    <property type="match status" value="4"/>
</dbReference>
<evidence type="ECO:0000256" key="2">
    <source>
        <dbReference type="SAM" id="SignalP"/>
    </source>
</evidence>
<gene>
    <name evidence="3" type="ORF">NTJ_03555</name>
</gene>
<reference evidence="3 4" key="1">
    <citation type="submission" date="2023-09" db="EMBL/GenBank/DDBJ databases">
        <title>Nesidiocoris tenuis whole genome shotgun sequence.</title>
        <authorList>
            <person name="Shibata T."/>
            <person name="Shimoda M."/>
            <person name="Kobayashi T."/>
            <person name="Uehara T."/>
        </authorList>
    </citation>
    <scope>NUCLEOTIDE SEQUENCE [LARGE SCALE GENOMIC DNA]</scope>
    <source>
        <strain evidence="3 4">Japan</strain>
    </source>
</reference>
<organism evidence="3 4">
    <name type="scientific">Nesidiocoris tenuis</name>
    <dbReference type="NCBI Taxonomy" id="355587"/>
    <lineage>
        <taxon>Eukaryota</taxon>
        <taxon>Metazoa</taxon>
        <taxon>Ecdysozoa</taxon>
        <taxon>Arthropoda</taxon>
        <taxon>Hexapoda</taxon>
        <taxon>Insecta</taxon>
        <taxon>Pterygota</taxon>
        <taxon>Neoptera</taxon>
        <taxon>Paraneoptera</taxon>
        <taxon>Hemiptera</taxon>
        <taxon>Heteroptera</taxon>
        <taxon>Panheteroptera</taxon>
        <taxon>Cimicomorpha</taxon>
        <taxon>Miridae</taxon>
        <taxon>Dicyphina</taxon>
        <taxon>Nesidiocoris</taxon>
    </lineage>
</organism>
<sequence>MILPMVALVLLEVTCKTSASGDGDNAIDYAKLYDTGPGKRAAYSYVSEYKRLPVYNFGLGKRSLADERRLYSFGLGKRSYDSYDDEYDDMIRDEYNKRMKQYSFGLGKRAPKQYSFGLGKRPDGKLYSFGLGKRSPFPYDEYDSATHSLEDDFENNSQVNVDDTVKRAAGGPGGGRLYSFGLGKRGRSQEEPRQGRSMMYNFGLGKRSSDAMATDADSDSSSSNKDSASSSLLVN</sequence>
<dbReference type="EMBL" id="AP028910">
    <property type="protein sequence ID" value="BES90747.1"/>
    <property type="molecule type" value="Genomic_DNA"/>
</dbReference>
<keyword evidence="2" id="KW-0732">Signal</keyword>